<proteinExistence type="inferred from homology"/>
<feature type="binding site" evidence="10">
    <location>
        <position position="8"/>
    </location>
    <ligand>
        <name>substrate</name>
    </ligand>
</feature>
<comment type="cofactor">
    <cofactor evidence="10">
        <name>a divalent metal cation</name>
        <dbReference type="ChEBI" id="CHEBI:60240"/>
    </cofactor>
    <text evidence="10">Binds 1 divalent metal cation per subunit.</text>
</comment>
<evidence type="ECO:0000256" key="11">
    <source>
        <dbReference type="PIRNR" id="PIRNR001461"/>
    </source>
</evidence>
<dbReference type="EMBL" id="JBHPBY010000191">
    <property type="protein sequence ID" value="MFC1851460.1"/>
    <property type="molecule type" value="Genomic_DNA"/>
</dbReference>
<dbReference type="Gene3D" id="3.20.20.70">
    <property type="entry name" value="Aldolase class I"/>
    <property type="match status" value="1"/>
</dbReference>
<comment type="cofactor">
    <cofactor evidence="4">
        <name>Zn(2+)</name>
        <dbReference type="ChEBI" id="CHEBI:29105"/>
    </cofactor>
</comment>
<evidence type="ECO:0000256" key="6">
    <source>
        <dbReference type="ARBA" id="ARBA00009541"/>
    </source>
</evidence>
<evidence type="ECO:0000256" key="5">
    <source>
        <dbReference type="ARBA" id="ARBA00001954"/>
    </source>
</evidence>
<feature type="binding site" evidence="10">
    <location>
        <position position="33"/>
    </location>
    <ligand>
        <name>a divalent metal cation</name>
        <dbReference type="ChEBI" id="CHEBI:60240"/>
    </ligand>
</feature>
<protein>
    <recommendedName>
        <fullName evidence="7 10">Ribulose-phosphate 3-epimerase</fullName>
        <ecNumber evidence="7 10">5.1.3.1</ecNumber>
    </recommendedName>
</protein>
<dbReference type="Pfam" id="PF00834">
    <property type="entry name" value="Ribul_P_3_epim"/>
    <property type="match status" value="1"/>
</dbReference>
<evidence type="ECO:0000256" key="3">
    <source>
        <dbReference type="ARBA" id="ARBA00001941"/>
    </source>
</evidence>
<dbReference type="InterPro" id="IPR000056">
    <property type="entry name" value="Ribul_P_3_epim-like"/>
</dbReference>
<dbReference type="CDD" id="cd00429">
    <property type="entry name" value="RPE"/>
    <property type="match status" value="1"/>
</dbReference>
<evidence type="ECO:0000313" key="13">
    <source>
        <dbReference type="Proteomes" id="UP001594351"/>
    </source>
</evidence>
<accession>A0ABV6YZ33</accession>
<dbReference type="InterPro" id="IPR026019">
    <property type="entry name" value="Ribul_P_3_epim"/>
</dbReference>
<name>A0ABV6YZ33_UNCC1</name>
<feature type="binding site" evidence="10">
    <location>
        <begin position="197"/>
        <end position="198"/>
    </location>
    <ligand>
        <name>substrate</name>
    </ligand>
</feature>
<dbReference type="NCBIfam" id="TIGR01163">
    <property type="entry name" value="rpe"/>
    <property type="match status" value="1"/>
</dbReference>
<evidence type="ECO:0000256" key="7">
    <source>
        <dbReference type="ARBA" id="ARBA00013188"/>
    </source>
</evidence>
<dbReference type="PANTHER" id="PTHR11749">
    <property type="entry name" value="RIBULOSE-5-PHOSPHATE-3-EPIMERASE"/>
    <property type="match status" value="1"/>
</dbReference>
<feature type="binding site" evidence="10">
    <location>
        <position position="175"/>
    </location>
    <ligand>
        <name>a divalent metal cation</name>
        <dbReference type="ChEBI" id="CHEBI:60240"/>
    </ligand>
</feature>
<keyword evidence="10 11" id="KW-0119">Carbohydrate metabolism</keyword>
<dbReference type="InterPro" id="IPR011060">
    <property type="entry name" value="RibuloseP-bd_barrel"/>
</dbReference>
<comment type="function">
    <text evidence="10">Catalyzes the reversible epimerization of D-ribulose 5-phosphate to D-xylulose 5-phosphate.</text>
</comment>
<evidence type="ECO:0000256" key="8">
    <source>
        <dbReference type="ARBA" id="ARBA00022723"/>
    </source>
</evidence>
<keyword evidence="9 10" id="KW-0413">Isomerase</keyword>
<dbReference type="EC" id="5.1.3.1" evidence="7 10"/>
<evidence type="ECO:0000256" key="9">
    <source>
        <dbReference type="ARBA" id="ARBA00023235"/>
    </source>
</evidence>
<keyword evidence="8 10" id="KW-0479">Metal-binding</keyword>
<dbReference type="InterPro" id="IPR013785">
    <property type="entry name" value="Aldolase_TIM"/>
</dbReference>
<dbReference type="SUPFAM" id="SSF51366">
    <property type="entry name" value="Ribulose-phoshate binding barrel"/>
    <property type="match status" value="1"/>
</dbReference>
<comment type="similarity">
    <text evidence="6 10 11">Belongs to the ribulose-phosphate 3-epimerase family.</text>
</comment>
<evidence type="ECO:0000256" key="10">
    <source>
        <dbReference type="HAMAP-Rule" id="MF_02227"/>
    </source>
</evidence>
<comment type="catalytic activity">
    <reaction evidence="1 10 11">
        <text>D-ribulose 5-phosphate = D-xylulose 5-phosphate</text>
        <dbReference type="Rhea" id="RHEA:13677"/>
        <dbReference type="ChEBI" id="CHEBI:57737"/>
        <dbReference type="ChEBI" id="CHEBI:58121"/>
        <dbReference type="EC" id="5.1.3.1"/>
    </reaction>
</comment>
<comment type="caution">
    <text evidence="10">Lacks conserved residue(s) required for the propagation of feature annotation.</text>
</comment>
<dbReference type="GO" id="GO:0004750">
    <property type="term" value="F:D-ribulose-phosphate 3-epimerase activity"/>
    <property type="evidence" value="ECO:0007669"/>
    <property type="project" value="UniProtKB-EC"/>
</dbReference>
<dbReference type="NCBIfam" id="NF004076">
    <property type="entry name" value="PRK05581.1-4"/>
    <property type="match status" value="1"/>
</dbReference>
<reference evidence="12 13" key="1">
    <citation type="submission" date="2024-09" db="EMBL/GenBank/DDBJ databases">
        <title>Laminarin stimulates single cell rates of sulfate reduction while oxygen inhibits transcriptomic activity in coastal marine sediment.</title>
        <authorList>
            <person name="Lindsay M."/>
            <person name="Orcutt B."/>
            <person name="Emerson D."/>
            <person name="Stepanauskas R."/>
            <person name="D'Angelo T."/>
        </authorList>
    </citation>
    <scope>NUCLEOTIDE SEQUENCE [LARGE SCALE GENOMIC DNA]</scope>
    <source>
        <strain evidence="12">SAG AM-311-K15</strain>
    </source>
</reference>
<feature type="binding site" evidence="10">
    <location>
        <position position="66"/>
    </location>
    <ligand>
        <name>a divalent metal cation</name>
        <dbReference type="ChEBI" id="CHEBI:60240"/>
    </ligand>
</feature>
<comment type="cofactor">
    <cofactor evidence="2">
        <name>Mn(2+)</name>
        <dbReference type="ChEBI" id="CHEBI:29035"/>
    </cofactor>
</comment>
<feature type="binding site" evidence="10">
    <location>
        <begin position="175"/>
        <end position="177"/>
    </location>
    <ligand>
        <name>substrate</name>
    </ligand>
</feature>
<organism evidence="12 13">
    <name type="scientific">candidate division CSSED10-310 bacterium</name>
    <dbReference type="NCBI Taxonomy" id="2855610"/>
    <lineage>
        <taxon>Bacteria</taxon>
        <taxon>Bacteria division CSSED10-310</taxon>
    </lineage>
</organism>
<feature type="active site" description="Proton donor" evidence="10">
    <location>
        <position position="175"/>
    </location>
</feature>
<dbReference type="HAMAP" id="MF_02227">
    <property type="entry name" value="RPE"/>
    <property type="match status" value="1"/>
</dbReference>
<comment type="pathway">
    <text evidence="10">Carbohydrate degradation.</text>
</comment>
<gene>
    <name evidence="10 12" type="primary">rpe</name>
    <name evidence="12" type="ORF">ACFL27_14790</name>
</gene>
<comment type="cofactor">
    <cofactor evidence="3">
        <name>Co(2+)</name>
        <dbReference type="ChEBI" id="CHEBI:48828"/>
    </cofactor>
</comment>
<evidence type="ECO:0000256" key="1">
    <source>
        <dbReference type="ARBA" id="ARBA00001782"/>
    </source>
</evidence>
<comment type="cofactor">
    <cofactor evidence="5">
        <name>Fe(2+)</name>
        <dbReference type="ChEBI" id="CHEBI:29033"/>
    </cofactor>
</comment>
<keyword evidence="13" id="KW-1185">Reference proteome</keyword>
<feature type="binding site" evidence="10">
    <location>
        <position position="66"/>
    </location>
    <ligand>
        <name>substrate</name>
    </ligand>
</feature>
<evidence type="ECO:0000256" key="2">
    <source>
        <dbReference type="ARBA" id="ARBA00001936"/>
    </source>
</evidence>
<evidence type="ECO:0000313" key="12">
    <source>
        <dbReference type="EMBL" id="MFC1851460.1"/>
    </source>
</evidence>
<evidence type="ECO:0000256" key="4">
    <source>
        <dbReference type="ARBA" id="ARBA00001947"/>
    </source>
</evidence>
<dbReference type="PIRSF" id="PIRSF001461">
    <property type="entry name" value="RPE"/>
    <property type="match status" value="1"/>
</dbReference>
<comment type="caution">
    <text evidence="12">The sequence shown here is derived from an EMBL/GenBank/DDBJ whole genome shotgun (WGS) entry which is preliminary data.</text>
</comment>
<feature type="active site" description="Proton acceptor" evidence="10">
    <location>
        <position position="35"/>
    </location>
</feature>
<feature type="binding site" evidence="10">
    <location>
        <position position="35"/>
    </location>
    <ligand>
        <name>a divalent metal cation</name>
        <dbReference type="ChEBI" id="CHEBI:60240"/>
    </ligand>
</feature>
<dbReference type="Proteomes" id="UP001594351">
    <property type="component" value="Unassembled WGS sequence"/>
</dbReference>
<sequence>MKKLLAPSILSADFGNLRHEVTTVAQAGAEIIHVDCMDNHFVPNLTIGPVVLKSLTGIGNVTYDVHLMVTDPASLIEPFIQAGAQMISVQVETDRHIHRTLEQIKNGGAQAGIVLNPGTPLLQIQEMLPWCDYILLMTVNPGFAAQQFIGSMLAKIEQAREMIARRGYQIPIQVDGGIKLANLRDVLKAGADIIVAGSAIFGTPDPAAQVKKFKNIMDQEPNISGAEILV</sequence>